<name>A0A8J4V315_9MYCE</name>
<evidence type="ECO:0000256" key="1">
    <source>
        <dbReference type="SAM" id="MobiDB-lite"/>
    </source>
</evidence>
<gene>
    <name evidence="2" type="ORF">CYY_006556</name>
</gene>
<proteinExistence type="predicted"/>
<reference evidence="2" key="1">
    <citation type="submission" date="2020-01" db="EMBL/GenBank/DDBJ databases">
        <title>Development of genomics and gene disruption for Polysphondylium violaceum indicates a role for the polyketide synthase stlB in stalk morphogenesis.</title>
        <authorList>
            <person name="Narita B."/>
            <person name="Kawabe Y."/>
            <person name="Kin K."/>
            <person name="Saito T."/>
            <person name="Gibbs R."/>
            <person name="Kuspa A."/>
            <person name="Muzny D."/>
            <person name="Queller D."/>
            <person name="Richards S."/>
            <person name="Strassman J."/>
            <person name="Sucgang R."/>
            <person name="Worley K."/>
            <person name="Schaap P."/>
        </authorList>
    </citation>
    <scope>NUCLEOTIDE SEQUENCE</scope>
    <source>
        <strain evidence="2">QSvi11</strain>
    </source>
</reference>
<dbReference type="Proteomes" id="UP000695562">
    <property type="component" value="Unassembled WGS sequence"/>
</dbReference>
<protein>
    <submittedName>
        <fullName evidence="2">Uncharacterized protein</fullName>
    </submittedName>
</protein>
<keyword evidence="3" id="KW-1185">Reference proteome</keyword>
<evidence type="ECO:0000313" key="3">
    <source>
        <dbReference type="Proteomes" id="UP000695562"/>
    </source>
</evidence>
<accession>A0A8J4V315</accession>
<comment type="caution">
    <text evidence="2">The sequence shown here is derived from an EMBL/GenBank/DDBJ whole genome shotgun (WGS) entry which is preliminary data.</text>
</comment>
<dbReference type="PANTHER" id="PTHR42264">
    <property type="entry name" value="EPHRIN_REC_LIKE DOMAIN-CONTAINING PROTEIN"/>
    <property type="match status" value="1"/>
</dbReference>
<dbReference type="EMBL" id="AJWJ01000308">
    <property type="protein sequence ID" value="KAF2072137.1"/>
    <property type="molecule type" value="Genomic_DNA"/>
</dbReference>
<evidence type="ECO:0000313" key="2">
    <source>
        <dbReference type="EMBL" id="KAF2072137.1"/>
    </source>
</evidence>
<organism evidence="2 3">
    <name type="scientific">Polysphondylium violaceum</name>
    <dbReference type="NCBI Taxonomy" id="133409"/>
    <lineage>
        <taxon>Eukaryota</taxon>
        <taxon>Amoebozoa</taxon>
        <taxon>Evosea</taxon>
        <taxon>Eumycetozoa</taxon>
        <taxon>Dictyostelia</taxon>
        <taxon>Dictyosteliales</taxon>
        <taxon>Dictyosteliaceae</taxon>
        <taxon>Polysphondylium</taxon>
    </lineage>
</organism>
<feature type="region of interest" description="Disordered" evidence="1">
    <location>
        <begin position="1027"/>
        <end position="1047"/>
    </location>
</feature>
<sequence length="1351" mass="158478">MMRKHYDSEEPCHELVLFNFTLFLPNTSKYKEIKEFLENVFTILHRVNKLIAKNINYSSDSSQADDSSLSQYINALSSIFGFVREYNDWYRKPRNDHHTTNSTTVTTKTIIVQQQENEEDQFSFGMSYDDDIVTDNNNNNNNNELRVYSQGFQIFLEQLLFEIDIFITGTNIDNIILKDLQKQNFKNSAKKIQHWMTIQQIVLDILKIISDSTFLDLVYIFDKQQVGKKEKIDKLIQNIQTNYIESIMLLFSFQSFYYTRIKDGSINNNNSNNSFFKTNQEMLLELDDQYRPLLVSLDWIWSFFSWLKTSNNSSLSVLLKKVIENGDFQLIDLEQQKPEKTGIQKKSMFYFQLFFVITKINLLDQLPSSPIDRRNLCLFTISIQDLLGDTSKLETLFSNQRKQLNNSNNQKLSVFSNWKYIVGMISQEAIGYIELESLIENDSDGDYKALVFYLCYFLKNWTTCLDQEEFNLINDFIGKVYSWYIIISEKSTTFKFHTSQNELFRCRFESSILGLASQISVDKISDELLFLLMFFFGQHQSTVSLLPSSPNSVGLNSIQQSLEKYCRNPFKFNSNSLNLNGYDNKPKKKLTLSTSLFTGKKIPIPLFKIWLSTIFSLVLSNVYLYSSSDNKDMEEYSLKQLKVSMTNLTGLMDSLVKFNSKNDRSGQMVLECIFKVIDIYTKNNLYKDKKIIKLFINSLAIIFSKFNGFVSNLTSHPTLARWATYLLTELSRLIQENSRYTYISTEIDYNILEDLLPISNNLSNVDDSFKSMFIDDIIQPIYQNIHQWLNNLINTPNDQEKLIIQQISKFNDHFIRNLYALTNYLSIGLNHKKLGDAMVLQQNLQRLLKGNPTLELQFTLEKLLFHPSLNAKISFYCFNQSLYDPLFISNYKMKCIQMFILSLFIPMDCLDYIKSFLNQPVIINDRLFGQFRYQKFDSNLFNPFELIGKHCPIHKELNEQESLYFSLLVGFIESYFKSSNEWEPKFLSILYYCPHFIYRFMNERIKLSKPIDFKLLFKSFSLIPTSNQDDNNNNNSSNQLQQPQTPSKLQLHLKKKVTKVLSHEQEQEQLRQIYKNRPQFNILSNLVYDYLAINHINSSIPKPIVKNLSNGLSDSYNITQYIIHHFLNTKNYGVNQVDASVLCSYIKLVYKYNTPCLMNFFMIVEQLCLVLKSKFNDNNLKCMILSVFKRILYQLSIKYNLTSIDTMDQYKKEKQVFEYLFDFLLKLVIESLKLTFPQNQNQLATQLQQRYNVLINELRYLNLPDTATIGIKRQQTLNNNINNNNHNNTSEKLLRTCADLLVAIYNFGFFGRNQLFAYSNDIIELYNTRNDFNTILHNSENGVFRQSKIGI</sequence>